<name>A0ABV8PVZ4_9BACT</name>
<keyword evidence="1" id="KW-0732">Signal</keyword>
<dbReference type="EMBL" id="JBHSDC010000002">
    <property type="protein sequence ID" value="MFC4230935.1"/>
    <property type="molecule type" value="Genomic_DNA"/>
</dbReference>
<dbReference type="Gene3D" id="1.25.40.10">
    <property type="entry name" value="Tetratricopeptide repeat domain"/>
    <property type="match status" value="1"/>
</dbReference>
<feature type="signal peptide" evidence="1">
    <location>
        <begin position="1"/>
        <end position="19"/>
    </location>
</feature>
<comment type="caution">
    <text evidence="2">The sequence shown here is derived from an EMBL/GenBank/DDBJ whole genome shotgun (WGS) entry which is preliminary data.</text>
</comment>
<evidence type="ECO:0000256" key="1">
    <source>
        <dbReference type="SAM" id="SignalP"/>
    </source>
</evidence>
<keyword evidence="3" id="KW-1185">Reference proteome</keyword>
<accession>A0ABV8PVZ4</accession>
<evidence type="ECO:0000313" key="3">
    <source>
        <dbReference type="Proteomes" id="UP001595906"/>
    </source>
</evidence>
<dbReference type="Pfam" id="PF13414">
    <property type="entry name" value="TPR_11"/>
    <property type="match status" value="1"/>
</dbReference>
<dbReference type="InterPro" id="IPR011990">
    <property type="entry name" value="TPR-like_helical_dom_sf"/>
</dbReference>
<proteinExistence type="predicted"/>
<sequence>MKKIVVLSLLALTFQITKAQDFKKLEIITALPGKLEDAKTELDKIMADPKAQVKPDGYLWKAKIYSSMNADAKLQAKYPDAFKIADEAFTKYVELDPSLKLLKEKNQAEAATNLYSSAYKDGVRTFNNKVWDSAAVYFNYAVKYSDILFSNKLLKSDAPFDTTAILYAGYSAQNAQKVDDAVKFYTRLINANVKDAGFTELYKYVLLQYIKKNNKAEFDKYLAISKKAFPKEEWDDYEAEFINKNFSLADKVAAYEKEVAAGTLTAAKYSQYADVFVNIPKEDKDKMDSLTLIGYQFKALDAYKKACELDPNDGIAHFNAGIIYYNLYGVYEDRVAENKRALRDFVAAHVVEKDPKKKPAAETKYKEQVDALKKLNTDLEKPMTEMADGGISYIEKSYTILKDKPNLANGKDLTEKEKVERVCLRKSVDILANMYAVKRDKAAGKDPKAYDAYDAKYKLYDSLHK</sequence>
<feature type="chain" id="PRO_5045219951" evidence="1">
    <location>
        <begin position="20"/>
        <end position="465"/>
    </location>
</feature>
<dbReference type="SUPFAM" id="SSF48452">
    <property type="entry name" value="TPR-like"/>
    <property type="match status" value="1"/>
</dbReference>
<evidence type="ECO:0000313" key="2">
    <source>
        <dbReference type="EMBL" id="MFC4230935.1"/>
    </source>
</evidence>
<organism evidence="2 3">
    <name type="scientific">Parasediminibacterium paludis</name>
    <dbReference type="NCBI Taxonomy" id="908966"/>
    <lineage>
        <taxon>Bacteria</taxon>
        <taxon>Pseudomonadati</taxon>
        <taxon>Bacteroidota</taxon>
        <taxon>Chitinophagia</taxon>
        <taxon>Chitinophagales</taxon>
        <taxon>Chitinophagaceae</taxon>
        <taxon>Parasediminibacterium</taxon>
    </lineage>
</organism>
<gene>
    <name evidence="2" type="ORF">ACFOW1_03465</name>
</gene>
<dbReference type="RefSeq" id="WP_379012320.1">
    <property type="nucleotide sequence ID" value="NZ_JBHSDC010000002.1"/>
</dbReference>
<protein>
    <submittedName>
        <fullName evidence="2">Tetratricopeptide repeat protein</fullName>
    </submittedName>
</protein>
<reference evidence="3" key="1">
    <citation type="journal article" date="2019" name="Int. J. Syst. Evol. Microbiol.">
        <title>The Global Catalogue of Microorganisms (GCM) 10K type strain sequencing project: providing services to taxonomists for standard genome sequencing and annotation.</title>
        <authorList>
            <consortium name="The Broad Institute Genomics Platform"/>
            <consortium name="The Broad Institute Genome Sequencing Center for Infectious Disease"/>
            <person name="Wu L."/>
            <person name="Ma J."/>
        </authorList>
    </citation>
    <scope>NUCLEOTIDE SEQUENCE [LARGE SCALE GENOMIC DNA]</scope>
    <source>
        <strain evidence="3">CECT 8010</strain>
    </source>
</reference>
<dbReference type="Proteomes" id="UP001595906">
    <property type="component" value="Unassembled WGS sequence"/>
</dbReference>